<keyword evidence="7 8" id="KW-0472">Membrane</keyword>
<dbReference type="Proteomes" id="UP000198284">
    <property type="component" value="Unassembled WGS sequence"/>
</dbReference>
<feature type="transmembrane region" description="Helical" evidence="8">
    <location>
        <begin position="300"/>
        <end position="316"/>
    </location>
</feature>
<evidence type="ECO:0000259" key="9">
    <source>
        <dbReference type="Pfam" id="PF13231"/>
    </source>
</evidence>
<evidence type="ECO:0000256" key="3">
    <source>
        <dbReference type="ARBA" id="ARBA00022676"/>
    </source>
</evidence>
<sequence>MTEPHKSKTTVWIVFLLFCIVWFYALGARTLVPTDEGRYAEMAREMVATGDFITPRLNGIKYFEKPPLQNWMNALTFALFGLGEWQARLWTGLCGLFGVVLTAYAGARVFNARTGFLAGAVLASSFFWAALGHVNTLDMGLSGMMTLALCGLLIAQRKGAGPRERRRWMLACWAGMALAVLSKGLIGVVLPGAVLVIYSFVARDWAIWKRLHIGAGLLVFFLITVPWFVLVSIKNPEFLRFFFIHEHFQRFTSKVHSRAGPPWYFLPILIAGIVPWLGIFIQSLWQAAREPGSGFQPKKIALVWAVFIFFFFSVSGSKLPSYILPIFPALGLLIAAYLDQASSRAVAIASGVTAAIALIGLAFVHRMPGMTDEAFAVPLYEAYMPWVYRGTVLALLGALAAFWIAFKMHRKELAALVLAAAGFLCSQLLMIGHEPLGSYAAGVHHLPALEKEVTKDTPIYLVGRYEQALPFYLRRTMTLVEHADEMAFGLEQEPRLWIPKRDDFVRKWRADTEAGKKSIAIMRPNIYEEFKQQGVPMRVIGQDPRRVIVVSDNGAAGQ</sequence>
<feature type="transmembrane region" description="Helical" evidence="8">
    <location>
        <begin position="322"/>
        <end position="338"/>
    </location>
</feature>
<feature type="transmembrane region" description="Helical" evidence="8">
    <location>
        <begin position="413"/>
        <end position="431"/>
    </location>
</feature>
<feature type="transmembrane region" description="Helical" evidence="8">
    <location>
        <begin position="114"/>
        <end position="131"/>
    </location>
</feature>
<evidence type="ECO:0000256" key="7">
    <source>
        <dbReference type="ARBA" id="ARBA00023136"/>
    </source>
</evidence>
<dbReference type="Pfam" id="PF18583">
    <property type="entry name" value="Arnt_C"/>
    <property type="match status" value="1"/>
</dbReference>
<dbReference type="GO" id="GO:0010041">
    <property type="term" value="P:response to iron(III) ion"/>
    <property type="evidence" value="ECO:0007669"/>
    <property type="project" value="TreeGrafter"/>
</dbReference>
<feature type="transmembrane region" description="Helical" evidence="8">
    <location>
        <begin position="386"/>
        <end position="406"/>
    </location>
</feature>
<feature type="transmembrane region" description="Helical" evidence="8">
    <location>
        <begin position="263"/>
        <end position="288"/>
    </location>
</feature>
<keyword evidence="6 8" id="KW-1133">Transmembrane helix</keyword>
<evidence type="ECO:0000259" key="10">
    <source>
        <dbReference type="Pfam" id="PF18583"/>
    </source>
</evidence>
<keyword evidence="5 8" id="KW-0812">Transmembrane</keyword>
<feature type="transmembrane region" description="Helical" evidence="8">
    <location>
        <begin position="213"/>
        <end position="233"/>
    </location>
</feature>
<evidence type="ECO:0000256" key="2">
    <source>
        <dbReference type="ARBA" id="ARBA00022475"/>
    </source>
</evidence>
<name>A0A239D6Y3_9BURK</name>
<protein>
    <submittedName>
        <fullName evidence="11">4-amino-4-deoxy-L-arabinose transferase</fullName>
    </submittedName>
</protein>
<evidence type="ECO:0000256" key="8">
    <source>
        <dbReference type="SAM" id="Phobius"/>
    </source>
</evidence>
<reference evidence="11 12" key="1">
    <citation type="submission" date="2017-06" db="EMBL/GenBank/DDBJ databases">
        <authorList>
            <person name="Kim H.J."/>
            <person name="Triplett B.A."/>
        </authorList>
    </citation>
    <scope>NUCLEOTIDE SEQUENCE [LARGE SCALE GENOMIC DNA]</scope>
    <source>
        <strain evidence="11 12">U15</strain>
    </source>
</reference>
<dbReference type="GO" id="GO:0016763">
    <property type="term" value="F:pentosyltransferase activity"/>
    <property type="evidence" value="ECO:0007669"/>
    <property type="project" value="TreeGrafter"/>
</dbReference>
<dbReference type="PANTHER" id="PTHR33908">
    <property type="entry name" value="MANNOSYLTRANSFERASE YKCB-RELATED"/>
    <property type="match status" value="1"/>
</dbReference>
<evidence type="ECO:0000256" key="5">
    <source>
        <dbReference type="ARBA" id="ARBA00022692"/>
    </source>
</evidence>
<evidence type="ECO:0000313" key="11">
    <source>
        <dbReference type="EMBL" id="SNS28266.1"/>
    </source>
</evidence>
<feature type="transmembrane region" description="Helical" evidence="8">
    <location>
        <begin position="345"/>
        <end position="366"/>
    </location>
</feature>
<gene>
    <name evidence="11" type="ORF">SAMN06265795_10242</name>
</gene>
<accession>A0A239D6Y3</accession>
<keyword evidence="3" id="KW-0328">Glycosyltransferase</keyword>
<keyword evidence="2" id="KW-1003">Cell membrane</keyword>
<dbReference type="OrthoDB" id="9775035at2"/>
<keyword evidence="12" id="KW-1185">Reference proteome</keyword>
<feature type="domain" description="Glycosyltransferase RgtA/B/C/D-like" evidence="9">
    <location>
        <begin position="65"/>
        <end position="227"/>
    </location>
</feature>
<dbReference type="PANTHER" id="PTHR33908:SF3">
    <property type="entry name" value="UNDECAPRENYL PHOSPHATE-ALPHA-4-AMINO-4-DEOXY-L-ARABINOSE ARABINOSYL TRANSFERASE"/>
    <property type="match status" value="1"/>
</dbReference>
<organism evidence="11 12">
    <name type="scientific">Noviherbaspirillum humi</name>
    <dbReference type="NCBI Taxonomy" id="1688639"/>
    <lineage>
        <taxon>Bacteria</taxon>
        <taxon>Pseudomonadati</taxon>
        <taxon>Pseudomonadota</taxon>
        <taxon>Betaproteobacteria</taxon>
        <taxon>Burkholderiales</taxon>
        <taxon>Oxalobacteraceae</taxon>
        <taxon>Noviherbaspirillum</taxon>
    </lineage>
</organism>
<evidence type="ECO:0000256" key="1">
    <source>
        <dbReference type="ARBA" id="ARBA00004651"/>
    </source>
</evidence>
<dbReference type="EMBL" id="FZOT01000002">
    <property type="protein sequence ID" value="SNS28266.1"/>
    <property type="molecule type" value="Genomic_DNA"/>
</dbReference>
<keyword evidence="4 11" id="KW-0808">Transferase</keyword>
<feature type="domain" description="Aminoarabinose transferase C-terminal" evidence="10">
    <location>
        <begin position="447"/>
        <end position="549"/>
    </location>
</feature>
<evidence type="ECO:0000256" key="4">
    <source>
        <dbReference type="ARBA" id="ARBA00022679"/>
    </source>
</evidence>
<evidence type="ECO:0000256" key="6">
    <source>
        <dbReference type="ARBA" id="ARBA00022989"/>
    </source>
</evidence>
<evidence type="ECO:0000313" key="12">
    <source>
        <dbReference type="Proteomes" id="UP000198284"/>
    </source>
</evidence>
<proteinExistence type="predicted"/>
<dbReference type="InterPro" id="IPR038731">
    <property type="entry name" value="RgtA/B/C-like"/>
</dbReference>
<feature type="transmembrane region" description="Helical" evidence="8">
    <location>
        <begin position="12"/>
        <end position="32"/>
    </location>
</feature>
<dbReference type="GO" id="GO:0009103">
    <property type="term" value="P:lipopolysaccharide biosynthetic process"/>
    <property type="evidence" value="ECO:0007669"/>
    <property type="project" value="UniProtKB-ARBA"/>
</dbReference>
<dbReference type="InterPro" id="IPR050297">
    <property type="entry name" value="LipidA_mod_glycosyltrf_83"/>
</dbReference>
<comment type="subcellular location">
    <subcellularLocation>
        <location evidence="1">Cell membrane</location>
        <topology evidence="1">Multi-pass membrane protein</topology>
    </subcellularLocation>
</comment>
<dbReference type="Pfam" id="PF13231">
    <property type="entry name" value="PMT_2"/>
    <property type="match status" value="1"/>
</dbReference>
<dbReference type="InterPro" id="IPR040845">
    <property type="entry name" value="Arnt_C"/>
</dbReference>
<dbReference type="AlphaFoldDB" id="A0A239D6Y3"/>
<dbReference type="RefSeq" id="WP_089397933.1">
    <property type="nucleotide sequence ID" value="NZ_FZOT01000002.1"/>
</dbReference>
<dbReference type="GO" id="GO:0005886">
    <property type="term" value="C:plasma membrane"/>
    <property type="evidence" value="ECO:0007669"/>
    <property type="project" value="UniProtKB-SubCell"/>
</dbReference>
<feature type="transmembrane region" description="Helical" evidence="8">
    <location>
        <begin position="89"/>
        <end position="107"/>
    </location>
</feature>